<accession>A0A8X6SFM8</accession>
<evidence type="ECO:0000256" key="1">
    <source>
        <dbReference type="SAM" id="MobiDB-lite"/>
    </source>
</evidence>
<keyword evidence="3" id="KW-1185">Reference proteome</keyword>
<sequence>MLNDDDNVTSLQEESDSVDDETDDDEDNNTNKSSKGSSNAEAFSALVIALEWYEEQSECCLTQLLLLKRIRDQTKVCRGKEKNKIIFHNKGKIATLCTYFASSSLFPACDDFQYSYSVWFHILHGSHSVFGYPNNRLSERCLVPFGSDKRRSTVNQISRKRKD</sequence>
<feature type="region of interest" description="Disordered" evidence="1">
    <location>
        <begin position="1"/>
        <end position="37"/>
    </location>
</feature>
<protein>
    <submittedName>
        <fullName evidence="2">Uncharacterized protein</fullName>
    </submittedName>
</protein>
<reference evidence="2" key="1">
    <citation type="submission" date="2020-08" db="EMBL/GenBank/DDBJ databases">
        <title>Multicomponent nature underlies the extraordinary mechanical properties of spider dragline silk.</title>
        <authorList>
            <person name="Kono N."/>
            <person name="Nakamura H."/>
            <person name="Mori M."/>
            <person name="Yoshida Y."/>
            <person name="Ohtoshi R."/>
            <person name="Malay A.D."/>
            <person name="Moran D.A.P."/>
            <person name="Tomita M."/>
            <person name="Numata K."/>
            <person name="Arakawa K."/>
        </authorList>
    </citation>
    <scope>NUCLEOTIDE SEQUENCE</scope>
</reference>
<evidence type="ECO:0000313" key="3">
    <source>
        <dbReference type="Proteomes" id="UP000887159"/>
    </source>
</evidence>
<evidence type="ECO:0000313" key="2">
    <source>
        <dbReference type="EMBL" id="GFY11356.1"/>
    </source>
</evidence>
<dbReference type="AlphaFoldDB" id="A0A8X6SFM8"/>
<proteinExistence type="predicted"/>
<dbReference type="Proteomes" id="UP000887159">
    <property type="component" value="Unassembled WGS sequence"/>
</dbReference>
<organism evidence="2 3">
    <name type="scientific">Trichonephila clavipes</name>
    <name type="common">Golden silk orbweaver</name>
    <name type="synonym">Nephila clavipes</name>
    <dbReference type="NCBI Taxonomy" id="2585209"/>
    <lineage>
        <taxon>Eukaryota</taxon>
        <taxon>Metazoa</taxon>
        <taxon>Ecdysozoa</taxon>
        <taxon>Arthropoda</taxon>
        <taxon>Chelicerata</taxon>
        <taxon>Arachnida</taxon>
        <taxon>Araneae</taxon>
        <taxon>Araneomorphae</taxon>
        <taxon>Entelegynae</taxon>
        <taxon>Araneoidea</taxon>
        <taxon>Nephilidae</taxon>
        <taxon>Trichonephila</taxon>
    </lineage>
</organism>
<gene>
    <name evidence="2" type="primary">NCL1_21534</name>
    <name evidence="2" type="ORF">TNCV_4473391</name>
</gene>
<comment type="caution">
    <text evidence="2">The sequence shown here is derived from an EMBL/GenBank/DDBJ whole genome shotgun (WGS) entry which is preliminary data.</text>
</comment>
<feature type="compositionally biased region" description="Acidic residues" evidence="1">
    <location>
        <begin position="1"/>
        <end position="28"/>
    </location>
</feature>
<dbReference type="EMBL" id="BMAU01021304">
    <property type="protein sequence ID" value="GFY11356.1"/>
    <property type="molecule type" value="Genomic_DNA"/>
</dbReference>
<name>A0A8X6SFM8_TRICX</name>